<proteinExistence type="predicted"/>
<keyword evidence="1" id="KW-0678">Repressor</keyword>
<dbReference type="PRINTS" id="PR00400">
    <property type="entry name" value="TETREPRESSOR"/>
</dbReference>
<dbReference type="KEGG" id="lins:G7067_03450"/>
<sequence>MARPRIALLNTEIIGRAAIELVESGHELRVVPLAKRLGVSVSSLYHHVDGREGVIRAMRQVLVSEYIGATTTHADWRETIRSEVEQTWSMYAHHPRVLQHMITVVIDEQDVLRFYSALVGALEISGLPEDEILTTIEVIDAFTFGAAIDALSPDVVLDPAQTDERLTELLATHPTGKARNQQVFRQGLELIIAGIAARAAGNSPR</sequence>
<keyword evidence="2" id="KW-0805">Transcription regulation</keyword>
<dbReference type="EMBL" id="CP049934">
    <property type="protein sequence ID" value="QIM15683.1"/>
    <property type="molecule type" value="Genomic_DNA"/>
</dbReference>
<organism evidence="5 6">
    <name type="scientific">Leucobacter insecticola</name>
    <dbReference type="NCBI Taxonomy" id="2714934"/>
    <lineage>
        <taxon>Bacteria</taxon>
        <taxon>Bacillati</taxon>
        <taxon>Actinomycetota</taxon>
        <taxon>Actinomycetes</taxon>
        <taxon>Micrococcales</taxon>
        <taxon>Microbacteriaceae</taxon>
        <taxon>Leucobacter</taxon>
    </lineage>
</organism>
<dbReference type="SUPFAM" id="SSF46689">
    <property type="entry name" value="Homeodomain-like"/>
    <property type="match status" value="1"/>
</dbReference>
<evidence type="ECO:0000256" key="3">
    <source>
        <dbReference type="ARBA" id="ARBA00023163"/>
    </source>
</evidence>
<keyword evidence="3" id="KW-0804">Transcription</keyword>
<evidence type="ECO:0000313" key="5">
    <source>
        <dbReference type="EMBL" id="QIM15683.1"/>
    </source>
</evidence>
<protein>
    <submittedName>
        <fullName evidence="5">TetR/AcrR family transcriptional regulator</fullName>
    </submittedName>
</protein>
<dbReference type="InterPro" id="IPR009057">
    <property type="entry name" value="Homeodomain-like_sf"/>
</dbReference>
<evidence type="ECO:0000256" key="1">
    <source>
        <dbReference type="ARBA" id="ARBA00022491"/>
    </source>
</evidence>
<dbReference type="SUPFAM" id="SSF48498">
    <property type="entry name" value="Tetracyclin repressor-like, C-terminal domain"/>
    <property type="match status" value="1"/>
</dbReference>
<reference evidence="5 6" key="1">
    <citation type="submission" date="2020-03" db="EMBL/GenBank/DDBJ databases">
        <title>Leucobacter sp. nov., isolated from beetles.</title>
        <authorList>
            <person name="Hyun D.-W."/>
            <person name="Bae J.-W."/>
        </authorList>
    </citation>
    <scope>NUCLEOTIDE SEQUENCE [LARGE SCALE GENOMIC DNA]</scope>
    <source>
        <strain evidence="5 6">HDW9B</strain>
    </source>
</reference>
<dbReference type="Proteomes" id="UP000501387">
    <property type="component" value="Chromosome"/>
</dbReference>
<dbReference type="GO" id="GO:0045892">
    <property type="term" value="P:negative regulation of DNA-templated transcription"/>
    <property type="evidence" value="ECO:0007669"/>
    <property type="project" value="InterPro"/>
</dbReference>
<feature type="domain" description="Tetracycline repressor TetR C-terminal" evidence="4">
    <location>
        <begin position="74"/>
        <end position="198"/>
    </location>
</feature>
<dbReference type="InterPro" id="IPR003012">
    <property type="entry name" value="Tet_transcr_reg_TetR"/>
</dbReference>
<dbReference type="Gene3D" id="1.10.357.10">
    <property type="entry name" value="Tetracycline Repressor, domain 2"/>
    <property type="match status" value="1"/>
</dbReference>
<evidence type="ECO:0000313" key="6">
    <source>
        <dbReference type="Proteomes" id="UP000501387"/>
    </source>
</evidence>
<dbReference type="InterPro" id="IPR004111">
    <property type="entry name" value="Repressor_TetR_C"/>
</dbReference>
<dbReference type="Pfam" id="PF02909">
    <property type="entry name" value="TetR_C_1"/>
    <property type="match status" value="1"/>
</dbReference>
<gene>
    <name evidence="5" type="ORF">G7067_03450</name>
</gene>
<dbReference type="AlphaFoldDB" id="A0A6G8FHC3"/>
<dbReference type="GO" id="GO:0046677">
    <property type="term" value="P:response to antibiotic"/>
    <property type="evidence" value="ECO:0007669"/>
    <property type="project" value="InterPro"/>
</dbReference>
<keyword evidence="6" id="KW-1185">Reference proteome</keyword>
<evidence type="ECO:0000259" key="4">
    <source>
        <dbReference type="Pfam" id="PF02909"/>
    </source>
</evidence>
<dbReference type="InterPro" id="IPR036271">
    <property type="entry name" value="Tet_transcr_reg_TetR-rel_C_sf"/>
</dbReference>
<accession>A0A6G8FHC3</accession>
<evidence type="ECO:0000256" key="2">
    <source>
        <dbReference type="ARBA" id="ARBA00023015"/>
    </source>
</evidence>
<name>A0A6G8FHC3_9MICO</name>